<proteinExistence type="predicted"/>
<evidence type="ECO:0000313" key="2">
    <source>
        <dbReference type="Proteomes" id="UP001212042"/>
    </source>
</evidence>
<reference evidence="1 2" key="1">
    <citation type="submission" date="2023-01" db="EMBL/GenBank/DDBJ databases">
        <title>Pseudomonas SA3-5T sp. nov., isolated from tidal flat sediment.</title>
        <authorList>
            <person name="Kim H.S."/>
            <person name="Kim J.-S."/>
            <person name="Suh M.K."/>
            <person name="Eom M.K."/>
            <person name="Lee J.-S."/>
        </authorList>
    </citation>
    <scope>NUCLEOTIDE SEQUENCE [LARGE SCALE GENOMIC DNA]</scope>
    <source>
        <strain evidence="1 2">SA3-5</strain>
    </source>
</reference>
<sequence>MARITKAQKAGLDFLDLVFFNELVVYRGMDAEERRQLETVIQRVTQMTESRYSGRECEIIKHLAYYFLEVSLANTSEELRQAIPVEVPQPDLPKETIEAVDRHTNAFQMGFMLAVTRKSTGVDASYALEIADALKGEFVGYSALVRRDLLKRCFVREFKDVSVGVYCWLTVAGVLPVTKNSPDRIGSEFDEKFITRLALLADYEMITHGLNMLISKDNSICVFLGRREFNLTEATVDRLLDIQKHFNEAVTKSSLRGIPLINTRDLTSMEQIQDFFERWGIRKVRLRMHAGTLASWLGILGAGMVELQLWREYVHAARKKYPNGTGSVEIAELKVAAIFNACDNQHTITEFVKDRLSEYGLKINPDTLYRSHSMMRKTILRLLGRYCKLTRDAGVVMSPIYDDTFYGSAFINADKLAP</sequence>
<dbReference type="EMBL" id="JAQJZJ010000005">
    <property type="protein sequence ID" value="MDA7087253.1"/>
    <property type="molecule type" value="Genomic_DNA"/>
</dbReference>
<dbReference type="Proteomes" id="UP001212042">
    <property type="component" value="Unassembled WGS sequence"/>
</dbReference>
<organism evidence="1 2">
    <name type="scientific">Pseudomonas aestuarii</name>
    <dbReference type="NCBI Taxonomy" id="3018340"/>
    <lineage>
        <taxon>Bacteria</taxon>
        <taxon>Pseudomonadati</taxon>
        <taxon>Pseudomonadota</taxon>
        <taxon>Gammaproteobacteria</taxon>
        <taxon>Pseudomonadales</taxon>
        <taxon>Pseudomonadaceae</taxon>
        <taxon>Pseudomonas</taxon>
    </lineage>
</organism>
<gene>
    <name evidence="1" type="ORF">PH586_12740</name>
</gene>
<accession>A0ABT4XGG4</accession>
<name>A0ABT4XGG4_9PSED</name>
<dbReference type="RefSeq" id="WP_271348138.1">
    <property type="nucleotide sequence ID" value="NZ_JAQJZJ010000005.1"/>
</dbReference>
<keyword evidence="2" id="KW-1185">Reference proteome</keyword>
<evidence type="ECO:0000313" key="1">
    <source>
        <dbReference type="EMBL" id="MDA7087253.1"/>
    </source>
</evidence>
<protein>
    <submittedName>
        <fullName evidence="1">Uncharacterized protein</fullName>
    </submittedName>
</protein>
<comment type="caution">
    <text evidence="1">The sequence shown here is derived from an EMBL/GenBank/DDBJ whole genome shotgun (WGS) entry which is preliminary data.</text>
</comment>